<keyword evidence="2" id="KW-1185">Reference proteome</keyword>
<dbReference type="EMBL" id="BPLQ01014592">
    <property type="protein sequence ID" value="GIY81264.1"/>
    <property type="molecule type" value="Genomic_DNA"/>
</dbReference>
<dbReference type="AlphaFoldDB" id="A0AAV4WGE2"/>
<accession>A0AAV4WGE2</accession>
<proteinExistence type="predicted"/>
<protein>
    <submittedName>
        <fullName evidence="1">Uncharacterized protein</fullName>
    </submittedName>
</protein>
<evidence type="ECO:0000313" key="1">
    <source>
        <dbReference type="EMBL" id="GIY81264.1"/>
    </source>
</evidence>
<dbReference type="Proteomes" id="UP001054837">
    <property type="component" value="Unassembled WGS sequence"/>
</dbReference>
<sequence>MATKRTFINENYNILFTYSENHFADIKIFFHGISNKKDLLIYQEFEKETDEQIGFGIELEIKQDSVYAIMDITLMIHDQRMPTVSTEIVSRVTDTAERDICDKLRSNCSLGSGGMVTLHQPLVSARKLTLLLGFELYFNMSIKFQDCSKTKKISMLGKRLQKRIHGCTIE</sequence>
<reference evidence="1 2" key="1">
    <citation type="submission" date="2021-06" db="EMBL/GenBank/DDBJ databases">
        <title>Caerostris darwini draft genome.</title>
        <authorList>
            <person name="Kono N."/>
            <person name="Arakawa K."/>
        </authorList>
    </citation>
    <scope>NUCLEOTIDE SEQUENCE [LARGE SCALE GENOMIC DNA]</scope>
</reference>
<evidence type="ECO:0000313" key="2">
    <source>
        <dbReference type="Proteomes" id="UP001054837"/>
    </source>
</evidence>
<organism evidence="1 2">
    <name type="scientific">Caerostris darwini</name>
    <dbReference type="NCBI Taxonomy" id="1538125"/>
    <lineage>
        <taxon>Eukaryota</taxon>
        <taxon>Metazoa</taxon>
        <taxon>Ecdysozoa</taxon>
        <taxon>Arthropoda</taxon>
        <taxon>Chelicerata</taxon>
        <taxon>Arachnida</taxon>
        <taxon>Araneae</taxon>
        <taxon>Araneomorphae</taxon>
        <taxon>Entelegynae</taxon>
        <taxon>Araneoidea</taxon>
        <taxon>Araneidae</taxon>
        <taxon>Caerostris</taxon>
    </lineage>
</organism>
<comment type="caution">
    <text evidence="1">The sequence shown here is derived from an EMBL/GenBank/DDBJ whole genome shotgun (WGS) entry which is preliminary data.</text>
</comment>
<gene>
    <name evidence="1" type="ORF">CDAR_42691</name>
</gene>
<name>A0AAV4WGE2_9ARAC</name>